<name>A0A857JAX3_9BURK</name>
<proteinExistence type="predicted"/>
<evidence type="ECO:0000313" key="1">
    <source>
        <dbReference type="EMBL" id="QHI99888.1"/>
    </source>
</evidence>
<accession>A0A857JAX3</accession>
<gene>
    <name evidence="1" type="ORF">GT347_19020</name>
</gene>
<organism evidence="1 2">
    <name type="scientific">Xylophilus rhododendri</name>
    <dbReference type="NCBI Taxonomy" id="2697032"/>
    <lineage>
        <taxon>Bacteria</taxon>
        <taxon>Pseudomonadati</taxon>
        <taxon>Pseudomonadota</taxon>
        <taxon>Betaproteobacteria</taxon>
        <taxon>Burkholderiales</taxon>
        <taxon>Xylophilus</taxon>
    </lineage>
</organism>
<reference evidence="1 2" key="1">
    <citation type="submission" date="2020-01" db="EMBL/GenBank/DDBJ databases">
        <title>Genome sequencing of strain KACC 21265.</title>
        <authorList>
            <person name="Heo J."/>
            <person name="Kim S.-J."/>
            <person name="Kim J.-S."/>
            <person name="Hong S.-B."/>
            <person name="Kwon S.-W."/>
        </authorList>
    </citation>
    <scope>NUCLEOTIDE SEQUENCE [LARGE SCALE GENOMIC DNA]</scope>
    <source>
        <strain evidence="1 2">KACC 21265</strain>
    </source>
</reference>
<evidence type="ECO:0000313" key="2">
    <source>
        <dbReference type="Proteomes" id="UP000464787"/>
    </source>
</evidence>
<dbReference type="Proteomes" id="UP000464787">
    <property type="component" value="Chromosome"/>
</dbReference>
<dbReference type="RefSeq" id="WP_160553699.1">
    <property type="nucleotide sequence ID" value="NZ_CP047650.1"/>
</dbReference>
<protein>
    <submittedName>
        <fullName evidence="1">Uncharacterized protein</fullName>
    </submittedName>
</protein>
<dbReference type="EMBL" id="CP047650">
    <property type="protein sequence ID" value="QHI99888.1"/>
    <property type="molecule type" value="Genomic_DNA"/>
</dbReference>
<sequence>MKTSGSTLSSASPLVVSRLFQNWDADTPPPLQINPDAPLHSLLAWCWGEALGLEGLASALIETTGGRAEVVNLFYARLTPLVAMLEHVSAATWNRTQGGAG</sequence>
<dbReference type="AlphaFoldDB" id="A0A857JAX3"/>
<keyword evidence="2" id="KW-1185">Reference proteome</keyword>
<dbReference type="KEGG" id="xyk:GT347_19020"/>